<feature type="domain" description="GATA-type" evidence="2">
    <location>
        <begin position="115"/>
        <end position="147"/>
    </location>
</feature>
<dbReference type="EMBL" id="AJWJ01000005">
    <property type="protein sequence ID" value="KAF2078426.1"/>
    <property type="molecule type" value="Genomic_DNA"/>
</dbReference>
<evidence type="ECO:0000313" key="4">
    <source>
        <dbReference type="Proteomes" id="UP000695562"/>
    </source>
</evidence>
<dbReference type="Pfam" id="PF00320">
    <property type="entry name" value="GATA"/>
    <property type="match status" value="1"/>
</dbReference>
<dbReference type="SUPFAM" id="SSF57716">
    <property type="entry name" value="Glucocorticoid receptor-like (DNA-binding domain)"/>
    <property type="match status" value="1"/>
</dbReference>
<dbReference type="Gene3D" id="3.30.50.10">
    <property type="entry name" value="Erythroid Transcription Factor GATA-1, subunit A"/>
    <property type="match status" value="1"/>
</dbReference>
<keyword evidence="1" id="KW-0862">Zinc</keyword>
<dbReference type="PROSITE" id="PS50114">
    <property type="entry name" value="GATA_ZN_FINGER_2"/>
    <property type="match status" value="1"/>
</dbReference>
<dbReference type="GO" id="GO:0043565">
    <property type="term" value="F:sequence-specific DNA binding"/>
    <property type="evidence" value="ECO:0007669"/>
    <property type="project" value="InterPro"/>
</dbReference>
<gene>
    <name evidence="3" type="ORF">CYY_000293</name>
</gene>
<keyword evidence="4" id="KW-1185">Reference proteome</keyword>
<organism evidence="3 4">
    <name type="scientific">Polysphondylium violaceum</name>
    <dbReference type="NCBI Taxonomy" id="133409"/>
    <lineage>
        <taxon>Eukaryota</taxon>
        <taxon>Amoebozoa</taxon>
        <taxon>Evosea</taxon>
        <taxon>Eumycetozoa</taxon>
        <taxon>Dictyostelia</taxon>
        <taxon>Dictyosteliales</taxon>
        <taxon>Dictyosteliaceae</taxon>
        <taxon>Polysphondylium</taxon>
    </lineage>
</organism>
<protein>
    <recommendedName>
        <fullName evidence="2">GATA-type domain-containing protein</fullName>
    </recommendedName>
</protein>
<dbReference type="InterPro" id="IPR013088">
    <property type="entry name" value="Znf_NHR/GATA"/>
</dbReference>
<name>A0A8J4Q242_9MYCE</name>
<keyword evidence="1" id="KW-0479">Metal-binding</keyword>
<dbReference type="GO" id="GO:0008270">
    <property type="term" value="F:zinc ion binding"/>
    <property type="evidence" value="ECO:0007669"/>
    <property type="project" value="UniProtKB-KW"/>
</dbReference>
<comment type="caution">
    <text evidence="3">The sequence shown here is derived from an EMBL/GenBank/DDBJ whole genome shotgun (WGS) entry which is preliminary data.</text>
</comment>
<dbReference type="InterPro" id="IPR000679">
    <property type="entry name" value="Znf_GATA"/>
</dbReference>
<proteinExistence type="predicted"/>
<sequence>MNLSNWNNNYFEVTFNQNNYKQMADDPKNNFFGYFNLTQQSNPQYFTYCNNNNHHNESGINNENKNIIYNYNPSILTNNQGTPQSFSHIKSCLPNKGKNHLTEPTIIKRRGRPKLAKPTNCIECNTSETPEWRRRHDGKPLCNRCGIRVIKHFKKIKEAHKKLSIPFLLNEVSH</sequence>
<reference evidence="3" key="1">
    <citation type="submission" date="2020-01" db="EMBL/GenBank/DDBJ databases">
        <title>Development of genomics and gene disruption for Polysphondylium violaceum indicates a role for the polyketide synthase stlB in stalk morphogenesis.</title>
        <authorList>
            <person name="Narita B."/>
            <person name="Kawabe Y."/>
            <person name="Kin K."/>
            <person name="Saito T."/>
            <person name="Gibbs R."/>
            <person name="Kuspa A."/>
            <person name="Muzny D."/>
            <person name="Queller D."/>
            <person name="Richards S."/>
            <person name="Strassman J."/>
            <person name="Sucgang R."/>
            <person name="Worley K."/>
            <person name="Schaap P."/>
        </authorList>
    </citation>
    <scope>NUCLEOTIDE SEQUENCE</scope>
    <source>
        <strain evidence="3">QSvi11</strain>
    </source>
</reference>
<evidence type="ECO:0000313" key="3">
    <source>
        <dbReference type="EMBL" id="KAF2078426.1"/>
    </source>
</evidence>
<evidence type="ECO:0000259" key="2">
    <source>
        <dbReference type="PROSITE" id="PS50114"/>
    </source>
</evidence>
<dbReference type="AlphaFoldDB" id="A0A8J4Q242"/>
<dbReference type="SMART" id="SM00401">
    <property type="entry name" value="ZnF_GATA"/>
    <property type="match status" value="1"/>
</dbReference>
<evidence type="ECO:0000256" key="1">
    <source>
        <dbReference type="PROSITE-ProRule" id="PRU00094"/>
    </source>
</evidence>
<dbReference type="PROSITE" id="PS00344">
    <property type="entry name" value="GATA_ZN_FINGER_1"/>
    <property type="match status" value="1"/>
</dbReference>
<accession>A0A8J4Q242</accession>
<dbReference type="OrthoDB" id="515401at2759"/>
<dbReference type="GO" id="GO:0006355">
    <property type="term" value="P:regulation of DNA-templated transcription"/>
    <property type="evidence" value="ECO:0007669"/>
    <property type="project" value="InterPro"/>
</dbReference>
<keyword evidence="1" id="KW-0863">Zinc-finger</keyword>
<dbReference type="Proteomes" id="UP000695562">
    <property type="component" value="Unassembled WGS sequence"/>
</dbReference>